<keyword evidence="1" id="KW-1133">Transmembrane helix</keyword>
<keyword evidence="1" id="KW-0472">Membrane</keyword>
<feature type="transmembrane region" description="Helical" evidence="1">
    <location>
        <begin position="74"/>
        <end position="91"/>
    </location>
</feature>
<dbReference type="Proteomes" id="UP001589647">
    <property type="component" value="Unassembled WGS sequence"/>
</dbReference>
<protein>
    <submittedName>
        <fullName evidence="2">Uncharacterized protein</fullName>
    </submittedName>
</protein>
<dbReference type="RefSeq" id="WP_189653633.1">
    <property type="nucleotide sequence ID" value="NZ_BMRC01000045.1"/>
</dbReference>
<dbReference type="EMBL" id="JBHMEI010000112">
    <property type="protein sequence ID" value="MFB9210132.1"/>
    <property type="molecule type" value="Genomic_DNA"/>
</dbReference>
<comment type="caution">
    <text evidence="2">The sequence shown here is derived from an EMBL/GenBank/DDBJ whole genome shotgun (WGS) entry which is preliminary data.</text>
</comment>
<evidence type="ECO:0000313" key="2">
    <source>
        <dbReference type="EMBL" id="MFB9210132.1"/>
    </source>
</evidence>
<organism evidence="2 3">
    <name type="scientific">Nonomuraea spiralis</name>
    <dbReference type="NCBI Taxonomy" id="46182"/>
    <lineage>
        <taxon>Bacteria</taxon>
        <taxon>Bacillati</taxon>
        <taxon>Actinomycetota</taxon>
        <taxon>Actinomycetes</taxon>
        <taxon>Streptosporangiales</taxon>
        <taxon>Streptosporangiaceae</taxon>
        <taxon>Nonomuraea</taxon>
    </lineage>
</organism>
<name>A0ABV5IZY6_9ACTN</name>
<accession>A0ABV5IZY6</accession>
<feature type="transmembrane region" description="Helical" evidence="1">
    <location>
        <begin position="45"/>
        <end position="67"/>
    </location>
</feature>
<proteinExistence type="predicted"/>
<reference evidence="2 3" key="1">
    <citation type="submission" date="2024-09" db="EMBL/GenBank/DDBJ databases">
        <authorList>
            <person name="Sun Q."/>
            <person name="Mori K."/>
        </authorList>
    </citation>
    <scope>NUCLEOTIDE SEQUENCE [LARGE SCALE GENOMIC DNA]</scope>
    <source>
        <strain evidence="2 3">CCM 3426</strain>
    </source>
</reference>
<keyword evidence="3" id="KW-1185">Reference proteome</keyword>
<gene>
    <name evidence="2" type="ORF">ACFFV7_53740</name>
</gene>
<evidence type="ECO:0000313" key="3">
    <source>
        <dbReference type="Proteomes" id="UP001589647"/>
    </source>
</evidence>
<evidence type="ECO:0000256" key="1">
    <source>
        <dbReference type="SAM" id="Phobius"/>
    </source>
</evidence>
<keyword evidence="1" id="KW-0812">Transmembrane</keyword>
<sequence length="94" mass="10174">MMPYLTLGAMALFAIYHTAVQDRTALRKPRPRRPAERGPGLFVPQHVITALACLLLGVAVGVLVWLIPTMWPPVDAALAVTGLALALHGLRRGR</sequence>